<dbReference type="FunFam" id="1.10.1170.10:FF:000002">
    <property type="entry name" value="Baculoviral IAP repeat containing 7"/>
    <property type="match status" value="1"/>
</dbReference>
<dbReference type="Gene3D" id="3.30.40.10">
    <property type="entry name" value="Zinc/RING finger domain, C3HC4 (zinc finger)"/>
    <property type="match status" value="1"/>
</dbReference>
<dbReference type="GO" id="GO:0005634">
    <property type="term" value="C:nucleus"/>
    <property type="evidence" value="ECO:0007669"/>
    <property type="project" value="TreeGrafter"/>
</dbReference>
<dbReference type="AlphaFoldDB" id="A0A8C4X9U2"/>
<dbReference type="Pfam" id="PF13920">
    <property type="entry name" value="zf-C3HC4_3"/>
    <property type="match status" value="1"/>
</dbReference>
<dbReference type="GO" id="GO:0043066">
    <property type="term" value="P:negative regulation of apoptotic process"/>
    <property type="evidence" value="ECO:0007669"/>
    <property type="project" value="TreeGrafter"/>
</dbReference>
<evidence type="ECO:0000256" key="16">
    <source>
        <dbReference type="ARBA" id="ARBA00044224"/>
    </source>
</evidence>
<comment type="subcellular location">
    <subcellularLocation>
        <location evidence="2">Cytoplasm</location>
    </subcellularLocation>
</comment>
<keyword evidence="11 18" id="KW-0863">Zinc-finger</keyword>
<dbReference type="InterPro" id="IPR013083">
    <property type="entry name" value="Znf_RING/FYVE/PHD"/>
</dbReference>
<dbReference type="PROSITE" id="PS01282">
    <property type="entry name" value="BIR_REPEAT_1"/>
    <property type="match status" value="1"/>
</dbReference>
<dbReference type="Gene3D" id="1.10.1170.10">
    <property type="entry name" value="Inhibitor Of Apoptosis Protein (2mihbC-IAP-1), Chain A"/>
    <property type="match status" value="3"/>
</dbReference>
<comment type="similarity">
    <text evidence="3">Belongs to the IAP family.</text>
</comment>
<keyword evidence="9" id="KW-0479">Metal-binding</keyword>
<accession>A0A8C4X9U2</accession>
<comment type="catalytic activity">
    <reaction evidence="1">
        <text>S-ubiquitinyl-[E2 ubiquitin-conjugating enzyme]-L-cysteine + [acceptor protein]-L-lysine = [E2 ubiquitin-conjugating enzyme]-L-cysteine + N(6)-ubiquitinyl-[acceptor protein]-L-lysine.</text>
        <dbReference type="EC" id="2.3.2.27"/>
    </reaction>
</comment>
<evidence type="ECO:0000259" key="19">
    <source>
        <dbReference type="PROSITE" id="PS50089"/>
    </source>
</evidence>
<evidence type="ECO:0000256" key="18">
    <source>
        <dbReference type="PROSITE-ProRule" id="PRU00175"/>
    </source>
</evidence>
<dbReference type="CTD" id="331"/>
<sequence>MAFSQPHSDIEMDLSLEMSNVKDRMDSFHNSSLPHPDILARAGFYFVGGDQVKCFSCNITLDGWECINDPLEKHLQASPECIFLRCTWRLYPQRTACTNVQRPIASSVFSPPNRDVNCENTEEMDYLIRTGGVVDNTPYPRNPAMNSEEARLLTFHGWPESAPVRPENLAQAGLYYTTTGDRVMCFCCGGSLQGWESGDDAWSEHERHYPNCFFILGHEVGNVPSVQSSIRITPPFMSCYEDRLRSFSRVQHNVEPKKLAEAGFYSNGEQDKVWCFECNGGLKDWNPNEDPWTEHAKYYPGCSYLIKVKGQAYVNNVQFEKACRTTAMENGCDEQTEEGASTLERLRKLQDEKLCKVCLAKDSIIVFIPCGHLVTCHECSARVRNCPICRSPIESKIKTYIS</sequence>
<reference evidence="20" key="3">
    <citation type="submission" date="2025-09" db="UniProtKB">
        <authorList>
            <consortium name="Ensembl"/>
        </authorList>
    </citation>
    <scope>IDENTIFICATION</scope>
</reference>
<evidence type="ECO:0000256" key="15">
    <source>
        <dbReference type="ARBA" id="ARBA00044214"/>
    </source>
</evidence>
<feature type="domain" description="RING-type" evidence="19">
    <location>
        <begin position="355"/>
        <end position="390"/>
    </location>
</feature>
<keyword evidence="12" id="KW-0833">Ubl conjugation pathway</keyword>
<dbReference type="GO" id="GO:0008270">
    <property type="term" value="F:zinc ion binding"/>
    <property type="evidence" value="ECO:0007669"/>
    <property type="project" value="UniProtKB-KW"/>
</dbReference>
<dbReference type="PANTHER" id="PTHR10044:SF115">
    <property type="entry name" value="E3 UBIQUITIN-PROTEIN LIGASE XIAP"/>
    <property type="match status" value="1"/>
</dbReference>
<evidence type="ECO:0000256" key="11">
    <source>
        <dbReference type="ARBA" id="ARBA00022771"/>
    </source>
</evidence>
<dbReference type="GO" id="GO:0061630">
    <property type="term" value="F:ubiquitin protein ligase activity"/>
    <property type="evidence" value="ECO:0007669"/>
    <property type="project" value="TreeGrafter"/>
</dbReference>
<evidence type="ECO:0000256" key="12">
    <source>
        <dbReference type="ARBA" id="ARBA00022786"/>
    </source>
</evidence>
<evidence type="ECO:0000313" key="21">
    <source>
        <dbReference type="Proteomes" id="UP000694620"/>
    </source>
</evidence>
<evidence type="ECO:0000313" key="20">
    <source>
        <dbReference type="Ensembl" id="ENSECRP00000016169.1"/>
    </source>
</evidence>
<evidence type="ECO:0000256" key="7">
    <source>
        <dbReference type="ARBA" id="ARBA00022687"/>
    </source>
</evidence>
<organism evidence="20 21">
    <name type="scientific">Erpetoichthys calabaricus</name>
    <name type="common">Rope fish</name>
    <name type="synonym">Calamoichthys calabaricus</name>
    <dbReference type="NCBI Taxonomy" id="27687"/>
    <lineage>
        <taxon>Eukaryota</taxon>
        <taxon>Metazoa</taxon>
        <taxon>Chordata</taxon>
        <taxon>Craniata</taxon>
        <taxon>Vertebrata</taxon>
        <taxon>Euteleostomi</taxon>
        <taxon>Actinopterygii</taxon>
        <taxon>Polypteriformes</taxon>
        <taxon>Polypteridae</taxon>
        <taxon>Erpetoichthys</taxon>
    </lineage>
</organism>
<dbReference type="GO" id="GO:0043027">
    <property type="term" value="F:cysteine-type endopeptidase inhibitor activity involved in apoptotic process"/>
    <property type="evidence" value="ECO:0007669"/>
    <property type="project" value="TreeGrafter"/>
</dbReference>
<dbReference type="GO" id="GO:0006915">
    <property type="term" value="P:apoptotic process"/>
    <property type="evidence" value="ECO:0007669"/>
    <property type="project" value="UniProtKB-KW"/>
</dbReference>
<keyword evidence="6" id="KW-0808">Transferase</keyword>
<dbReference type="RefSeq" id="XP_051790354.1">
    <property type="nucleotide sequence ID" value="XM_051934394.1"/>
</dbReference>
<dbReference type="GeneTree" id="ENSGT00940000166874"/>
<dbReference type="PROSITE" id="PS50089">
    <property type="entry name" value="ZF_RING_2"/>
    <property type="match status" value="1"/>
</dbReference>
<dbReference type="Pfam" id="PF00653">
    <property type="entry name" value="BIR"/>
    <property type="match status" value="3"/>
</dbReference>
<name>A0A8C4X9U2_ERPCA</name>
<evidence type="ECO:0000256" key="10">
    <source>
        <dbReference type="ARBA" id="ARBA00022737"/>
    </source>
</evidence>
<dbReference type="GO" id="GO:0051726">
    <property type="term" value="P:regulation of cell cycle"/>
    <property type="evidence" value="ECO:0007669"/>
    <property type="project" value="TreeGrafter"/>
</dbReference>
<evidence type="ECO:0000256" key="2">
    <source>
        <dbReference type="ARBA" id="ARBA00004496"/>
    </source>
</evidence>
<dbReference type="SUPFAM" id="SSF57924">
    <property type="entry name" value="Inhibitor of apoptosis (IAP) repeat"/>
    <property type="match status" value="3"/>
</dbReference>
<dbReference type="Ensembl" id="ENSECRT00000016458.1">
    <property type="protein sequence ID" value="ENSECRP00000016169.1"/>
    <property type="gene ID" value="ENSECRG00000010799.1"/>
</dbReference>
<dbReference type="FunFam" id="3.30.40.10:FF:000184">
    <property type="entry name" value="Baculoviral IAP repeat containing 2"/>
    <property type="match status" value="1"/>
</dbReference>
<keyword evidence="21" id="KW-1185">Reference proteome</keyword>
<gene>
    <name evidence="20" type="primary">xiap</name>
</gene>
<dbReference type="SMART" id="SM00238">
    <property type="entry name" value="BIR"/>
    <property type="match status" value="3"/>
</dbReference>
<dbReference type="GO" id="GO:0031398">
    <property type="term" value="P:positive regulation of protein ubiquitination"/>
    <property type="evidence" value="ECO:0007669"/>
    <property type="project" value="TreeGrafter"/>
</dbReference>
<evidence type="ECO:0000256" key="4">
    <source>
        <dbReference type="ARBA" id="ARBA00012483"/>
    </source>
</evidence>
<dbReference type="PROSITE" id="PS50143">
    <property type="entry name" value="BIR_REPEAT_2"/>
    <property type="match status" value="3"/>
</dbReference>
<dbReference type="FunFam" id="1.10.1170.10:FF:000003">
    <property type="entry name" value="E3 ubiquitin-protein ligase XIAP"/>
    <property type="match status" value="1"/>
</dbReference>
<evidence type="ECO:0000256" key="1">
    <source>
        <dbReference type="ARBA" id="ARBA00000900"/>
    </source>
</evidence>
<dbReference type="OrthoDB" id="5855668at2759"/>
<evidence type="ECO:0000256" key="9">
    <source>
        <dbReference type="ARBA" id="ARBA00022723"/>
    </source>
</evidence>
<dbReference type="SMART" id="SM00184">
    <property type="entry name" value="RING"/>
    <property type="match status" value="1"/>
</dbReference>
<dbReference type="GeneID" id="114662113"/>
<keyword evidence="8" id="KW-0053">Apoptosis</keyword>
<evidence type="ECO:0000256" key="8">
    <source>
        <dbReference type="ARBA" id="ARBA00022703"/>
    </source>
</evidence>
<dbReference type="EC" id="2.3.2.27" evidence="4"/>
<protein>
    <recommendedName>
        <fullName evidence="14">E3 ubiquitin-protein ligase XIAP</fullName>
        <ecNumber evidence="4">2.3.2.27</ecNumber>
    </recommendedName>
    <alternativeName>
        <fullName evidence="15">Baculoviral IAP repeat-containing protein 4</fullName>
    </alternativeName>
    <alternativeName>
        <fullName evidence="17">RING-type E3 ubiquitin transferase XIAP</fullName>
    </alternativeName>
    <alternativeName>
        <fullName evidence="16">X-linked inhibitor of apoptosis protein</fullName>
    </alternativeName>
</protein>
<keyword evidence="7" id="KW-0879">Wnt signaling pathway</keyword>
<dbReference type="GO" id="GO:0005737">
    <property type="term" value="C:cytoplasm"/>
    <property type="evidence" value="ECO:0007669"/>
    <property type="project" value="TreeGrafter"/>
</dbReference>
<reference evidence="20" key="2">
    <citation type="submission" date="2025-08" db="UniProtKB">
        <authorList>
            <consortium name="Ensembl"/>
        </authorList>
    </citation>
    <scope>IDENTIFICATION</scope>
</reference>
<keyword evidence="10" id="KW-0677">Repeat</keyword>
<evidence type="ECO:0000256" key="3">
    <source>
        <dbReference type="ARBA" id="ARBA00006672"/>
    </source>
</evidence>
<proteinExistence type="inferred from homology"/>
<evidence type="ECO:0000256" key="13">
    <source>
        <dbReference type="ARBA" id="ARBA00022833"/>
    </source>
</evidence>
<dbReference type="InterPro" id="IPR001370">
    <property type="entry name" value="BIR_rpt"/>
</dbReference>
<dbReference type="InterPro" id="IPR001841">
    <property type="entry name" value="Znf_RING"/>
</dbReference>
<evidence type="ECO:0000256" key="5">
    <source>
        <dbReference type="ARBA" id="ARBA00022490"/>
    </source>
</evidence>
<evidence type="ECO:0000256" key="14">
    <source>
        <dbReference type="ARBA" id="ARBA00044089"/>
    </source>
</evidence>
<dbReference type="Proteomes" id="UP000694620">
    <property type="component" value="Chromosome 12"/>
</dbReference>
<evidence type="ECO:0000256" key="17">
    <source>
        <dbReference type="ARBA" id="ARBA00044244"/>
    </source>
</evidence>
<dbReference type="InterPro" id="IPR050784">
    <property type="entry name" value="IAP"/>
</dbReference>
<keyword evidence="13" id="KW-0862">Zinc</keyword>
<reference evidence="20" key="1">
    <citation type="submission" date="2021-06" db="EMBL/GenBank/DDBJ databases">
        <authorList>
            <consortium name="Wellcome Sanger Institute Data Sharing"/>
        </authorList>
    </citation>
    <scope>NUCLEOTIDE SEQUENCE [LARGE SCALE GENOMIC DNA]</scope>
</reference>
<dbReference type="PANTHER" id="PTHR10044">
    <property type="entry name" value="INHIBITOR OF APOPTOSIS"/>
    <property type="match status" value="1"/>
</dbReference>
<dbReference type="CDD" id="cd00022">
    <property type="entry name" value="BIR"/>
    <property type="match status" value="3"/>
</dbReference>
<keyword evidence="5" id="KW-0963">Cytoplasm</keyword>
<evidence type="ECO:0000256" key="6">
    <source>
        <dbReference type="ARBA" id="ARBA00022679"/>
    </source>
</evidence>
<dbReference type="RefSeq" id="XP_028671287.1">
    <property type="nucleotide sequence ID" value="XM_028815454.2"/>
</dbReference>